<proteinExistence type="predicted"/>
<organism evidence="1 2">
    <name type="scientific">Parnassius apollo</name>
    <name type="common">Apollo butterfly</name>
    <name type="synonym">Papilio apollo</name>
    <dbReference type="NCBI Taxonomy" id="110799"/>
    <lineage>
        <taxon>Eukaryota</taxon>
        <taxon>Metazoa</taxon>
        <taxon>Ecdysozoa</taxon>
        <taxon>Arthropoda</taxon>
        <taxon>Hexapoda</taxon>
        <taxon>Insecta</taxon>
        <taxon>Pterygota</taxon>
        <taxon>Neoptera</taxon>
        <taxon>Endopterygota</taxon>
        <taxon>Lepidoptera</taxon>
        <taxon>Glossata</taxon>
        <taxon>Ditrysia</taxon>
        <taxon>Papilionoidea</taxon>
        <taxon>Papilionidae</taxon>
        <taxon>Parnassiinae</taxon>
        <taxon>Parnassini</taxon>
        <taxon>Parnassius</taxon>
        <taxon>Parnassius</taxon>
    </lineage>
</organism>
<evidence type="ECO:0000313" key="1">
    <source>
        <dbReference type="EMBL" id="CAG4935706.1"/>
    </source>
</evidence>
<comment type="caution">
    <text evidence="1">The sequence shown here is derived from an EMBL/GenBank/DDBJ whole genome shotgun (WGS) entry which is preliminary data.</text>
</comment>
<dbReference type="AlphaFoldDB" id="A0A8S3W1H6"/>
<sequence>MEAVLYFNKSVQDAAWSSTPPLPSRNLDTHLPKHIFDKIIKKRRIRKRWQTTRDPVAKKPLNHANRQLKHILEKDRNDAFHNYLTGLDTTASSDYSLWKVTRRLKRPINVSLPK</sequence>
<dbReference type="EMBL" id="CAJQZP010000065">
    <property type="protein sequence ID" value="CAG4935706.1"/>
    <property type="molecule type" value="Genomic_DNA"/>
</dbReference>
<dbReference type="OrthoDB" id="415068at2759"/>
<reference evidence="1" key="1">
    <citation type="submission" date="2021-04" db="EMBL/GenBank/DDBJ databases">
        <authorList>
            <person name="Tunstrom K."/>
        </authorList>
    </citation>
    <scope>NUCLEOTIDE SEQUENCE</scope>
</reference>
<gene>
    <name evidence="1" type="ORF">PAPOLLO_LOCUS1031</name>
</gene>
<evidence type="ECO:0000313" key="2">
    <source>
        <dbReference type="Proteomes" id="UP000691718"/>
    </source>
</evidence>
<dbReference type="Proteomes" id="UP000691718">
    <property type="component" value="Unassembled WGS sequence"/>
</dbReference>
<keyword evidence="2" id="KW-1185">Reference proteome</keyword>
<protein>
    <submittedName>
        <fullName evidence="1">(apollo) hypothetical protein</fullName>
    </submittedName>
</protein>
<name>A0A8S3W1H6_PARAO</name>
<accession>A0A8S3W1H6</accession>